<protein>
    <submittedName>
        <fullName evidence="1">Uncharacterized protein</fullName>
    </submittedName>
</protein>
<sequence>MLHLENLRGCWTLRRENMVRMSRSWRSRHITTEERLWDRDPAMDQLVPYCGHSTEQVLSTCSHSLMQSDAHCETENLTSLTPTPRLPEHMPPKYAALLLR</sequence>
<reference evidence="1 2" key="1">
    <citation type="submission" date="2019-03" db="EMBL/GenBank/DDBJ databases">
        <title>First draft genome of Liparis tanakae, snailfish: a comprehensive survey of snailfish specific genes.</title>
        <authorList>
            <person name="Kim W."/>
            <person name="Song I."/>
            <person name="Jeong J.-H."/>
            <person name="Kim D."/>
            <person name="Kim S."/>
            <person name="Ryu S."/>
            <person name="Song J.Y."/>
            <person name="Lee S.K."/>
        </authorList>
    </citation>
    <scope>NUCLEOTIDE SEQUENCE [LARGE SCALE GENOMIC DNA]</scope>
    <source>
        <tissue evidence="1">Muscle</tissue>
    </source>
</reference>
<dbReference type="AlphaFoldDB" id="A0A4Z2FRX8"/>
<evidence type="ECO:0000313" key="2">
    <source>
        <dbReference type="Proteomes" id="UP000314294"/>
    </source>
</evidence>
<accession>A0A4Z2FRX8</accession>
<dbReference type="EMBL" id="SRLO01000956">
    <property type="protein sequence ID" value="TNN43620.1"/>
    <property type="molecule type" value="Genomic_DNA"/>
</dbReference>
<name>A0A4Z2FRX8_9TELE</name>
<organism evidence="1 2">
    <name type="scientific">Liparis tanakae</name>
    <name type="common">Tanaka's snailfish</name>
    <dbReference type="NCBI Taxonomy" id="230148"/>
    <lineage>
        <taxon>Eukaryota</taxon>
        <taxon>Metazoa</taxon>
        <taxon>Chordata</taxon>
        <taxon>Craniata</taxon>
        <taxon>Vertebrata</taxon>
        <taxon>Euteleostomi</taxon>
        <taxon>Actinopterygii</taxon>
        <taxon>Neopterygii</taxon>
        <taxon>Teleostei</taxon>
        <taxon>Neoteleostei</taxon>
        <taxon>Acanthomorphata</taxon>
        <taxon>Eupercaria</taxon>
        <taxon>Perciformes</taxon>
        <taxon>Cottioidei</taxon>
        <taxon>Cottales</taxon>
        <taxon>Liparidae</taxon>
        <taxon>Liparis</taxon>
    </lineage>
</organism>
<gene>
    <name evidence="1" type="ORF">EYF80_046203</name>
</gene>
<proteinExistence type="predicted"/>
<keyword evidence="2" id="KW-1185">Reference proteome</keyword>
<dbReference type="Proteomes" id="UP000314294">
    <property type="component" value="Unassembled WGS sequence"/>
</dbReference>
<evidence type="ECO:0000313" key="1">
    <source>
        <dbReference type="EMBL" id="TNN43620.1"/>
    </source>
</evidence>
<comment type="caution">
    <text evidence="1">The sequence shown here is derived from an EMBL/GenBank/DDBJ whole genome shotgun (WGS) entry which is preliminary data.</text>
</comment>